<sequence length="59" mass="6968">MFTLKDQVDWSYIVGFRMEDGEHGVFKSTEKAQQLFLKQTPTHGATWIYWKEKALTCQI</sequence>
<reference evidence="1 2" key="1">
    <citation type="submission" date="2018-08" db="EMBL/GenBank/DDBJ databases">
        <title>A genome reference for cultivated species of the human gut microbiota.</title>
        <authorList>
            <person name="Zou Y."/>
            <person name="Xue W."/>
            <person name="Luo G."/>
        </authorList>
    </citation>
    <scope>NUCLEOTIDE SEQUENCE [LARGE SCALE GENOMIC DNA]</scope>
    <source>
        <strain evidence="1 2">AM48-7</strain>
    </source>
</reference>
<accession>A0A413PG28</accession>
<dbReference type="AlphaFoldDB" id="A0A413PG28"/>
<comment type="caution">
    <text evidence="1">The sequence shown here is derived from an EMBL/GenBank/DDBJ whole genome shotgun (WGS) entry which is preliminary data.</text>
</comment>
<organism evidence="1 2">
    <name type="scientific">Agathobacter rectalis</name>
    <dbReference type="NCBI Taxonomy" id="39491"/>
    <lineage>
        <taxon>Bacteria</taxon>
        <taxon>Bacillati</taxon>
        <taxon>Bacillota</taxon>
        <taxon>Clostridia</taxon>
        <taxon>Lachnospirales</taxon>
        <taxon>Lachnospiraceae</taxon>
        <taxon>Agathobacter</taxon>
    </lineage>
</organism>
<name>A0A413PG28_9FIRM</name>
<dbReference type="Proteomes" id="UP000283431">
    <property type="component" value="Unassembled WGS sequence"/>
</dbReference>
<protein>
    <submittedName>
        <fullName evidence="1">Uncharacterized protein</fullName>
    </submittedName>
</protein>
<proteinExistence type="predicted"/>
<evidence type="ECO:0000313" key="1">
    <source>
        <dbReference type="EMBL" id="RGZ74998.1"/>
    </source>
</evidence>
<gene>
    <name evidence="1" type="ORF">DW975_08640</name>
</gene>
<dbReference type="EMBL" id="QSEN01000013">
    <property type="protein sequence ID" value="RGZ74998.1"/>
    <property type="molecule type" value="Genomic_DNA"/>
</dbReference>
<evidence type="ECO:0000313" key="2">
    <source>
        <dbReference type="Proteomes" id="UP000283431"/>
    </source>
</evidence>